<dbReference type="InterPro" id="IPR011042">
    <property type="entry name" value="6-blade_b-propeller_TolB-like"/>
</dbReference>
<proteinExistence type="predicted"/>
<dbReference type="SUPFAM" id="SSF63829">
    <property type="entry name" value="Calcium-dependent phosphotriesterase"/>
    <property type="match status" value="1"/>
</dbReference>
<keyword evidence="2" id="KW-1185">Reference proteome</keyword>
<dbReference type="PANTHER" id="PTHR42060:SF1">
    <property type="entry name" value="NHL REPEAT-CONTAINING PROTEIN"/>
    <property type="match status" value="1"/>
</dbReference>
<accession>A0ABR3VV02</accession>
<name>A0ABR3VV02_9PEZI</name>
<comment type="caution">
    <text evidence="1">The sequence shown here is derived from an EMBL/GenBank/DDBJ whole genome shotgun (WGS) entry which is preliminary data.</text>
</comment>
<sequence>MALVKAKGVNGVKVHRATGSGETFVYYTSMDQGLLARVPVSPVTAERLPADAPVEIIAGGLTPDDFALLPDGSVYLTTGANNTVAHVAVDGTVNTVAGSLESLQLASSTACQFGPGGKLYVTTAGGLEGAVNGTLFGPGNIVEINLGLT</sequence>
<dbReference type="PANTHER" id="PTHR42060">
    <property type="entry name" value="NHL REPEAT-CONTAINING PROTEIN-RELATED"/>
    <property type="match status" value="1"/>
</dbReference>
<reference evidence="1 2" key="1">
    <citation type="journal article" date="2024" name="IMA Fungus">
        <title>IMA Genome - F19 : A genome assembly and annotation guide to empower mycologists, including annotated draft genome sequences of Ceratocystis pirilliformis, Diaporthe australafricana, Fusarium ophioides, Paecilomyces lecythidis, and Sporothrix stenoceras.</title>
        <authorList>
            <person name="Aylward J."/>
            <person name="Wilson A.M."/>
            <person name="Visagie C.M."/>
            <person name="Spraker J."/>
            <person name="Barnes I."/>
            <person name="Buitendag C."/>
            <person name="Ceriani C."/>
            <person name="Del Mar Angel L."/>
            <person name="du Plessis D."/>
            <person name="Fuchs T."/>
            <person name="Gasser K."/>
            <person name="Kramer D."/>
            <person name="Li W."/>
            <person name="Munsamy K."/>
            <person name="Piso A."/>
            <person name="Price J.L."/>
            <person name="Sonnekus B."/>
            <person name="Thomas C."/>
            <person name="van der Nest A."/>
            <person name="van Dijk A."/>
            <person name="van Heerden A."/>
            <person name="van Vuuren N."/>
            <person name="Yilmaz N."/>
            <person name="Duong T.A."/>
            <person name="van der Merwe N.A."/>
            <person name="Wingfield M.J."/>
            <person name="Wingfield B.D."/>
        </authorList>
    </citation>
    <scope>NUCLEOTIDE SEQUENCE [LARGE SCALE GENOMIC DNA]</scope>
    <source>
        <strain evidence="1 2">CMW 18300</strain>
    </source>
</reference>
<dbReference type="Gene3D" id="2.120.10.30">
    <property type="entry name" value="TolB, C-terminal domain"/>
    <property type="match status" value="1"/>
</dbReference>
<dbReference type="EMBL" id="JAWRVE010000300">
    <property type="protein sequence ID" value="KAL1845630.1"/>
    <property type="molecule type" value="Genomic_DNA"/>
</dbReference>
<evidence type="ECO:0000313" key="1">
    <source>
        <dbReference type="EMBL" id="KAL1845630.1"/>
    </source>
</evidence>
<organism evidence="1 2">
    <name type="scientific">Diaporthe australafricana</name>
    <dbReference type="NCBI Taxonomy" id="127596"/>
    <lineage>
        <taxon>Eukaryota</taxon>
        <taxon>Fungi</taxon>
        <taxon>Dikarya</taxon>
        <taxon>Ascomycota</taxon>
        <taxon>Pezizomycotina</taxon>
        <taxon>Sordariomycetes</taxon>
        <taxon>Sordariomycetidae</taxon>
        <taxon>Diaporthales</taxon>
        <taxon>Diaporthaceae</taxon>
        <taxon>Diaporthe</taxon>
    </lineage>
</organism>
<dbReference type="Proteomes" id="UP001583177">
    <property type="component" value="Unassembled WGS sequence"/>
</dbReference>
<evidence type="ECO:0000313" key="2">
    <source>
        <dbReference type="Proteomes" id="UP001583177"/>
    </source>
</evidence>
<evidence type="ECO:0008006" key="3">
    <source>
        <dbReference type="Google" id="ProtNLM"/>
    </source>
</evidence>
<gene>
    <name evidence="1" type="ORF">Daus18300_014485</name>
</gene>
<dbReference type="InterPro" id="IPR052998">
    <property type="entry name" value="Hetero-Diels-Alderase-like"/>
</dbReference>
<protein>
    <recommendedName>
        <fullName evidence="3">SMP-30/Gluconolactonase/LRE-like region domain-containing protein</fullName>
    </recommendedName>
</protein>